<evidence type="ECO:0000313" key="2">
    <source>
        <dbReference type="Proteomes" id="UP000616151"/>
    </source>
</evidence>
<organism evidence="1 2">
    <name type="scientific">Taklimakanibacter albus</name>
    <dbReference type="NCBI Taxonomy" id="2800327"/>
    <lineage>
        <taxon>Bacteria</taxon>
        <taxon>Pseudomonadati</taxon>
        <taxon>Pseudomonadota</taxon>
        <taxon>Alphaproteobacteria</taxon>
        <taxon>Hyphomicrobiales</taxon>
        <taxon>Aestuariivirgaceae</taxon>
        <taxon>Taklimakanibacter</taxon>
    </lineage>
</organism>
<keyword evidence="2" id="KW-1185">Reference proteome</keyword>
<evidence type="ECO:0000313" key="1">
    <source>
        <dbReference type="EMBL" id="MBK1867150.1"/>
    </source>
</evidence>
<dbReference type="Proteomes" id="UP000616151">
    <property type="component" value="Unassembled WGS sequence"/>
</dbReference>
<gene>
    <name evidence="1" type="ORF">JHL16_12410</name>
</gene>
<reference evidence="1" key="1">
    <citation type="submission" date="2021-01" db="EMBL/GenBank/DDBJ databases">
        <authorList>
            <person name="Sun Q."/>
        </authorList>
    </citation>
    <scope>NUCLEOTIDE SEQUENCE</scope>
    <source>
        <strain evidence="1">YIM B02566</strain>
    </source>
</reference>
<sequence length="297" mass="31464">MTGQFGAVLLACLALLSPQQVHAEDAILAITMTGDAYEGAPKFKILADEHTIGTGELAHALDTSKGNRLKLPADLERSTTERFLFAVPDIQNVSQFEIVFANDAWAGKGKPGDRNLYVLGLTLSVVKKNATGTAAEARDFPPQQLEALTRSPDGAAVTPHYSALFQDGRLRLRRPQGGWIASASIVKPAQAATPKPKANPPCQRARLEIGDFARNSTALSPAMLEQLERAKAAFSSSCTARITAYASGGPSDAFRAELSLARAEAVARELARLGMAPERITTVSGSGGGRRAVISIE</sequence>
<protein>
    <submittedName>
        <fullName evidence="1">OmpA family protein</fullName>
    </submittedName>
</protein>
<accession>A0ACC5R3G1</accession>
<dbReference type="EMBL" id="JAENHL010000007">
    <property type="protein sequence ID" value="MBK1867150.1"/>
    <property type="molecule type" value="Genomic_DNA"/>
</dbReference>
<name>A0ACC5R3G1_9HYPH</name>
<comment type="caution">
    <text evidence="1">The sequence shown here is derived from an EMBL/GenBank/DDBJ whole genome shotgun (WGS) entry which is preliminary data.</text>
</comment>
<proteinExistence type="predicted"/>